<dbReference type="Pfam" id="PF05191">
    <property type="entry name" value="ADK_lid"/>
    <property type="match status" value="1"/>
</dbReference>
<dbReference type="GO" id="GO:0005524">
    <property type="term" value="F:ATP binding"/>
    <property type="evidence" value="ECO:0007669"/>
    <property type="project" value="UniProtKB-UniRule"/>
</dbReference>
<comment type="subunit">
    <text evidence="5 7">Monomer.</text>
</comment>
<dbReference type="PRINTS" id="PR00094">
    <property type="entry name" value="ADENYLTKNASE"/>
</dbReference>
<keyword evidence="1 5" id="KW-0808">Transferase</keyword>
<comment type="caution">
    <text evidence="9">The sequence shown here is derived from an EMBL/GenBank/DDBJ whole genome shotgun (WGS) entry which is preliminary data.</text>
</comment>
<protein>
    <recommendedName>
        <fullName evidence="5 7">Adenylate kinase</fullName>
        <shortName evidence="5">AK</shortName>
        <ecNumber evidence="5 7">2.7.4.3</ecNumber>
    </recommendedName>
    <alternativeName>
        <fullName evidence="5">ATP-AMP transphosphorylase</fullName>
    </alternativeName>
    <alternativeName>
        <fullName evidence="5">ATP:AMP phosphotransferase</fullName>
    </alternativeName>
    <alternativeName>
        <fullName evidence="5">Adenylate monophosphate kinase</fullName>
    </alternativeName>
</protein>
<feature type="binding site" evidence="5">
    <location>
        <position position="92"/>
    </location>
    <ligand>
        <name>AMP</name>
        <dbReference type="ChEBI" id="CHEBI:456215"/>
    </ligand>
</feature>
<proteinExistence type="inferred from homology"/>
<dbReference type="OrthoDB" id="9805030at2"/>
<evidence type="ECO:0000256" key="3">
    <source>
        <dbReference type="ARBA" id="ARBA00022741"/>
    </source>
</evidence>
<accession>A0A2S6NM72</accession>
<reference evidence="9 10" key="1">
    <citation type="journal article" date="2018" name="Arch. Microbiol.">
        <title>New insights into the metabolic potential of the phototrophic purple bacterium Rhodopila globiformis DSM 161(T) from its draft genome sequence and evidence for a vanadium-dependent nitrogenase.</title>
        <authorList>
            <person name="Imhoff J.F."/>
            <person name="Rahn T."/>
            <person name="Kunzel S."/>
            <person name="Neulinger S.C."/>
        </authorList>
    </citation>
    <scope>NUCLEOTIDE SEQUENCE [LARGE SCALE GENOMIC DNA]</scope>
    <source>
        <strain evidence="9 10">DSM 161</strain>
    </source>
</reference>
<keyword evidence="4 5" id="KW-0418">Kinase</keyword>
<feature type="domain" description="Adenylate kinase active site lid" evidence="8">
    <location>
        <begin position="127"/>
        <end position="163"/>
    </location>
</feature>
<keyword evidence="10" id="KW-1185">Reference proteome</keyword>
<dbReference type="InterPro" id="IPR027417">
    <property type="entry name" value="P-loop_NTPase"/>
</dbReference>
<feature type="binding site" evidence="5">
    <location>
        <begin position="57"/>
        <end position="59"/>
    </location>
    <ligand>
        <name>AMP</name>
        <dbReference type="ChEBI" id="CHEBI:456215"/>
    </ligand>
</feature>
<keyword evidence="5" id="KW-0963">Cytoplasm</keyword>
<dbReference type="UniPathway" id="UPA00588">
    <property type="reaction ID" value="UER00649"/>
</dbReference>
<comment type="caution">
    <text evidence="5">Lacks conserved residue(s) required for the propagation of feature annotation.</text>
</comment>
<comment type="domain">
    <text evidence="5">Consists of three domains, a large central CORE domain and two small peripheral domains, NMPbind and LID, which undergo movements during catalysis. The LID domain closes over the site of phosphoryl transfer upon ATP binding. Assembling and dissambling the active center during each catalytic cycle provides an effective means to prevent ATP hydrolysis. Some bacteria have evolved a zinc-coordinating structure that stabilizes the LID domain.</text>
</comment>
<comment type="function">
    <text evidence="5">Catalyzes the reversible transfer of the terminal phosphate group between ATP and AMP. Plays an important role in cellular energy homeostasis and in adenine nucleotide metabolism.</text>
</comment>
<dbReference type="AlphaFoldDB" id="A0A2S6NM72"/>
<feature type="binding site" evidence="5">
    <location>
        <position position="172"/>
    </location>
    <ligand>
        <name>AMP</name>
        <dbReference type="ChEBI" id="CHEBI:456215"/>
    </ligand>
</feature>
<dbReference type="NCBIfam" id="NF011100">
    <property type="entry name" value="PRK14527.1"/>
    <property type="match status" value="1"/>
</dbReference>
<feature type="binding site" evidence="5">
    <location>
        <position position="31"/>
    </location>
    <ligand>
        <name>AMP</name>
        <dbReference type="ChEBI" id="CHEBI:456215"/>
    </ligand>
</feature>
<feature type="region of interest" description="NMP" evidence="5">
    <location>
        <begin position="30"/>
        <end position="59"/>
    </location>
</feature>
<keyword evidence="5" id="KW-0862">Zinc</keyword>
<keyword evidence="2 5" id="KW-0545">Nucleotide biosynthesis</keyword>
<gene>
    <name evidence="5" type="primary">adk</name>
    <name evidence="9" type="ORF">CCS01_04165</name>
</gene>
<dbReference type="NCBIfam" id="NF011105">
    <property type="entry name" value="PRK14532.1"/>
    <property type="match status" value="1"/>
</dbReference>
<organism evidence="9 10">
    <name type="scientific">Rhodopila globiformis</name>
    <name type="common">Rhodopseudomonas globiformis</name>
    <dbReference type="NCBI Taxonomy" id="1071"/>
    <lineage>
        <taxon>Bacteria</taxon>
        <taxon>Pseudomonadati</taxon>
        <taxon>Pseudomonadota</taxon>
        <taxon>Alphaproteobacteria</taxon>
        <taxon>Acetobacterales</taxon>
        <taxon>Acetobacteraceae</taxon>
        <taxon>Rhodopila</taxon>
    </lineage>
</organism>
<evidence type="ECO:0000256" key="1">
    <source>
        <dbReference type="ARBA" id="ARBA00022679"/>
    </source>
</evidence>
<evidence type="ECO:0000313" key="9">
    <source>
        <dbReference type="EMBL" id="PPQ36880.1"/>
    </source>
</evidence>
<evidence type="ECO:0000259" key="8">
    <source>
        <dbReference type="Pfam" id="PF05191"/>
    </source>
</evidence>
<feature type="binding site" evidence="5">
    <location>
        <position position="150"/>
    </location>
    <ligand>
        <name>Zn(2+)</name>
        <dbReference type="ChEBI" id="CHEBI:29105"/>
        <note>structural</note>
    </ligand>
</feature>
<comment type="similarity">
    <text evidence="5 6">Belongs to the adenylate kinase family.</text>
</comment>
<evidence type="ECO:0000256" key="5">
    <source>
        <dbReference type="HAMAP-Rule" id="MF_00235"/>
    </source>
</evidence>
<comment type="pathway">
    <text evidence="5">Purine metabolism; AMP biosynthesis via salvage pathway; AMP from ADP: step 1/1.</text>
</comment>
<evidence type="ECO:0000256" key="2">
    <source>
        <dbReference type="ARBA" id="ARBA00022727"/>
    </source>
</evidence>
<dbReference type="NCBIfam" id="NF001380">
    <property type="entry name" value="PRK00279.1-2"/>
    <property type="match status" value="1"/>
</dbReference>
<feature type="binding site" evidence="5">
    <location>
        <position position="133"/>
    </location>
    <ligand>
        <name>Zn(2+)</name>
        <dbReference type="ChEBI" id="CHEBI:29105"/>
        <note>structural</note>
    </ligand>
</feature>
<dbReference type="GO" id="GO:0044209">
    <property type="term" value="P:AMP salvage"/>
    <property type="evidence" value="ECO:0007669"/>
    <property type="project" value="UniProtKB-UniRule"/>
</dbReference>
<feature type="binding site" evidence="5">
    <location>
        <position position="153"/>
    </location>
    <ligand>
        <name>Zn(2+)</name>
        <dbReference type="ChEBI" id="CHEBI:29105"/>
        <note>structural</note>
    </ligand>
</feature>
<keyword evidence="5 7" id="KW-0067">ATP-binding</keyword>
<evidence type="ECO:0000313" key="10">
    <source>
        <dbReference type="Proteomes" id="UP000239724"/>
    </source>
</evidence>
<feature type="binding site" evidence="5">
    <location>
        <begin position="85"/>
        <end position="88"/>
    </location>
    <ligand>
        <name>AMP</name>
        <dbReference type="ChEBI" id="CHEBI:456215"/>
    </ligand>
</feature>
<dbReference type="GO" id="GO:0008270">
    <property type="term" value="F:zinc ion binding"/>
    <property type="evidence" value="ECO:0007669"/>
    <property type="project" value="UniProtKB-UniRule"/>
</dbReference>
<feature type="binding site" evidence="5">
    <location>
        <position position="200"/>
    </location>
    <ligand>
        <name>ATP</name>
        <dbReference type="ChEBI" id="CHEBI:30616"/>
    </ligand>
</feature>
<feature type="binding site" evidence="5">
    <location>
        <begin position="10"/>
        <end position="15"/>
    </location>
    <ligand>
        <name>ATP</name>
        <dbReference type="ChEBI" id="CHEBI:30616"/>
    </ligand>
</feature>
<feature type="binding site" evidence="5">
    <location>
        <position position="36"/>
    </location>
    <ligand>
        <name>AMP</name>
        <dbReference type="ChEBI" id="CHEBI:456215"/>
    </ligand>
</feature>
<name>A0A2S6NM72_RHOGL</name>
<dbReference type="Gene3D" id="3.40.50.300">
    <property type="entry name" value="P-loop containing nucleotide triphosphate hydrolases"/>
    <property type="match status" value="1"/>
</dbReference>
<feature type="binding site" evidence="5">
    <location>
        <position position="161"/>
    </location>
    <ligand>
        <name>AMP</name>
        <dbReference type="ChEBI" id="CHEBI:456215"/>
    </ligand>
</feature>
<dbReference type="Proteomes" id="UP000239724">
    <property type="component" value="Unassembled WGS sequence"/>
</dbReference>
<dbReference type="FunFam" id="3.40.50.300:FF:000106">
    <property type="entry name" value="Adenylate kinase mitochondrial"/>
    <property type="match status" value="1"/>
</dbReference>
<feature type="binding site" evidence="5">
    <location>
        <position position="127"/>
    </location>
    <ligand>
        <name>ATP</name>
        <dbReference type="ChEBI" id="CHEBI:30616"/>
    </ligand>
</feature>
<comment type="catalytic activity">
    <reaction evidence="5 7">
        <text>AMP + ATP = 2 ADP</text>
        <dbReference type="Rhea" id="RHEA:12973"/>
        <dbReference type="ChEBI" id="CHEBI:30616"/>
        <dbReference type="ChEBI" id="CHEBI:456215"/>
        <dbReference type="ChEBI" id="CHEBI:456216"/>
        <dbReference type="EC" id="2.7.4.3"/>
    </reaction>
</comment>
<dbReference type="HAMAP" id="MF_00235">
    <property type="entry name" value="Adenylate_kinase_Adk"/>
    <property type="match status" value="1"/>
</dbReference>
<dbReference type="GO" id="GO:0005737">
    <property type="term" value="C:cytoplasm"/>
    <property type="evidence" value="ECO:0007669"/>
    <property type="project" value="UniProtKB-SubCell"/>
</dbReference>
<dbReference type="NCBIfam" id="NF001381">
    <property type="entry name" value="PRK00279.1-3"/>
    <property type="match status" value="1"/>
</dbReference>
<dbReference type="NCBIfam" id="TIGR01351">
    <property type="entry name" value="adk"/>
    <property type="match status" value="1"/>
</dbReference>
<keyword evidence="3 5" id="KW-0547">Nucleotide-binding</keyword>
<dbReference type="InterPro" id="IPR007862">
    <property type="entry name" value="Adenylate_kinase_lid-dom"/>
</dbReference>
<evidence type="ECO:0000256" key="4">
    <source>
        <dbReference type="ARBA" id="ARBA00022777"/>
    </source>
</evidence>
<dbReference type="SUPFAM" id="SSF52540">
    <property type="entry name" value="P-loop containing nucleoside triphosphate hydrolases"/>
    <property type="match status" value="1"/>
</dbReference>
<evidence type="ECO:0000256" key="7">
    <source>
        <dbReference type="RuleBase" id="RU003331"/>
    </source>
</evidence>
<evidence type="ECO:0000256" key="6">
    <source>
        <dbReference type="RuleBase" id="RU003330"/>
    </source>
</evidence>
<dbReference type="GO" id="GO:0004017">
    <property type="term" value="F:AMP kinase activity"/>
    <property type="evidence" value="ECO:0007669"/>
    <property type="project" value="UniProtKB-UniRule"/>
</dbReference>
<keyword evidence="5" id="KW-0479">Metal-binding</keyword>
<dbReference type="InterPro" id="IPR033690">
    <property type="entry name" value="Adenylat_kinase_CS"/>
</dbReference>
<dbReference type="Pfam" id="PF00406">
    <property type="entry name" value="ADK"/>
    <property type="match status" value="1"/>
</dbReference>
<comment type="subcellular location">
    <subcellularLocation>
        <location evidence="5 7">Cytoplasm</location>
    </subcellularLocation>
</comment>
<dbReference type="EMBL" id="NHRY01000053">
    <property type="protein sequence ID" value="PPQ36880.1"/>
    <property type="molecule type" value="Genomic_DNA"/>
</dbReference>
<dbReference type="InterPro" id="IPR006259">
    <property type="entry name" value="Adenyl_kin_sub"/>
</dbReference>
<dbReference type="CDD" id="cd01428">
    <property type="entry name" value="ADK"/>
    <property type="match status" value="1"/>
</dbReference>
<dbReference type="EC" id="2.7.4.3" evidence="5 7"/>
<dbReference type="PROSITE" id="PS00113">
    <property type="entry name" value="ADENYLATE_KINASE"/>
    <property type="match status" value="1"/>
</dbReference>
<feature type="binding site" evidence="5">
    <location>
        <position position="130"/>
    </location>
    <ligand>
        <name>Zn(2+)</name>
        <dbReference type="ChEBI" id="CHEBI:29105"/>
        <note>structural</note>
    </ligand>
</feature>
<dbReference type="PANTHER" id="PTHR23359">
    <property type="entry name" value="NUCLEOTIDE KINASE"/>
    <property type="match status" value="1"/>
</dbReference>
<sequence length="221" mass="23641">MKLILLGPPGAGKGTQAKRLEDRYKIVQISTGDMLRAEVAAGSPIGQEAKAVMEAGQLVSDDILVRMLALRLDKADAKNGFILDGFPRTVPQAEALDKMLAGRGLNLDAVIELKVDDDALIDRIAGRFTCAKCGEGYHDTFKQPARPGVCDVCGNTAFTRRADDNRDTVGARLAAYHKQTAPIIPHYAGTGILRTVDGMAEIDDVTRQIEAVLATLPGKEG</sequence>
<dbReference type="InterPro" id="IPR000850">
    <property type="entry name" value="Adenylat/UMP-CMP_kin"/>
</dbReference>
<dbReference type="RefSeq" id="WP_104517586.1">
    <property type="nucleotide sequence ID" value="NZ_NHRY01000053.1"/>
</dbReference>